<reference evidence="1 2" key="1">
    <citation type="journal article" date="2020" name="ISME J.">
        <title>Comparative genomics reveals insights into cyanobacterial evolution and habitat adaptation.</title>
        <authorList>
            <person name="Chen M.Y."/>
            <person name="Teng W.K."/>
            <person name="Zhao L."/>
            <person name="Hu C.X."/>
            <person name="Zhou Y.K."/>
            <person name="Han B.P."/>
            <person name="Song L.R."/>
            <person name="Shu W.S."/>
        </authorList>
    </citation>
    <scope>NUCLEOTIDE SEQUENCE [LARGE SCALE GENOMIC DNA]</scope>
    <source>
        <strain evidence="1 2">FACHB-391</strain>
    </source>
</reference>
<dbReference type="EMBL" id="JACJTE010000046">
    <property type="protein sequence ID" value="MBD2564304.1"/>
    <property type="molecule type" value="Genomic_DNA"/>
</dbReference>
<gene>
    <name evidence="1" type="ORF">H6G95_27600</name>
</gene>
<organism evidence="1 2">
    <name type="scientific">Nostoc linckia FACHB-391</name>
    <dbReference type="NCBI Taxonomy" id="2692906"/>
    <lineage>
        <taxon>Bacteria</taxon>
        <taxon>Bacillati</taxon>
        <taxon>Cyanobacteriota</taxon>
        <taxon>Cyanophyceae</taxon>
        <taxon>Nostocales</taxon>
        <taxon>Nostocaceae</taxon>
        <taxon>Nostoc</taxon>
    </lineage>
</organism>
<comment type="caution">
    <text evidence="1">The sequence shown here is derived from an EMBL/GenBank/DDBJ whole genome shotgun (WGS) entry which is preliminary data.</text>
</comment>
<proteinExistence type="predicted"/>
<dbReference type="Proteomes" id="UP000604661">
    <property type="component" value="Unassembled WGS sequence"/>
</dbReference>
<name>A0ABR8F365_NOSLI</name>
<evidence type="ECO:0000313" key="2">
    <source>
        <dbReference type="Proteomes" id="UP000604661"/>
    </source>
</evidence>
<sequence>MSKYYLCEAENTDQGVSKVTPYEKPEDALTAASNSQAAVHFISTVNPLAEEEDEQQ</sequence>
<keyword evidence="2" id="KW-1185">Reference proteome</keyword>
<accession>A0ABR8F365</accession>
<dbReference type="RefSeq" id="WP_190899741.1">
    <property type="nucleotide sequence ID" value="NZ_JACJTE010000046.1"/>
</dbReference>
<evidence type="ECO:0000313" key="1">
    <source>
        <dbReference type="EMBL" id="MBD2564304.1"/>
    </source>
</evidence>
<protein>
    <submittedName>
        <fullName evidence="1">Uncharacterized protein</fullName>
    </submittedName>
</protein>